<evidence type="ECO:0000259" key="3">
    <source>
        <dbReference type="Pfam" id="PF17837"/>
    </source>
</evidence>
<reference evidence="4 5" key="1">
    <citation type="submission" date="2024-06" db="EMBL/GenBank/DDBJ databases">
        <title>The Natural Products Discovery Center: Release of the First 8490 Sequenced Strains for Exploring Actinobacteria Biosynthetic Diversity.</title>
        <authorList>
            <person name="Kalkreuter E."/>
            <person name="Kautsar S.A."/>
            <person name="Yang D."/>
            <person name="Bader C.D."/>
            <person name="Teijaro C.N."/>
            <person name="Fluegel L."/>
            <person name="Davis C.M."/>
            <person name="Simpson J.R."/>
            <person name="Lauterbach L."/>
            <person name="Steele A.D."/>
            <person name="Gui C."/>
            <person name="Meng S."/>
            <person name="Li G."/>
            <person name="Viehrig K."/>
            <person name="Ye F."/>
            <person name="Su P."/>
            <person name="Kiefer A.F."/>
            <person name="Nichols A."/>
            <person name="Cepeda A.J."/>
            <person name="Yan W."/>
            <person name="Fan B."/>
            <person name="Jiang Y."/>
            <person name="Adhikari A."/>
            <person name="Zheng C.-J."/>
            <person name="Schuster L."/>
            <person name="Cowan T.M."/>
            <person name="Smanski M.J."/>
            <person name="Chevrette M.G."/>
            <person name="De Carvalho L.P.S."/>
            <person name="Shen B."/>
        </authorList>
    </citation>
    <scope>NUCLEOTIDE SEQUENCE [LARGE SCALE GENOMIC DNA]</scope>
    <source>
        <strain evidence="4 5">NPDC000837</strain>
    </source>
</reference>
<accession>A0ABV1UYS4</accession>
<dbReference type="PRINTS" id="PR01399">
    <property type="entry name" value="ENTSNTHTASED"/>
</dbReference>
<dbReference type="InterPro" id="IPR008278">
    <property type="entry name" value="4-PPantetheinyl_Trfase_dom"/>
</dbReference>
<evidence type="ECO:0000259" key="2">
    <source>
        <dbReference type="Pfam" id="PF01648"/>
    </source>
</evidence>
<evidence type="ECO:0000313" key="4">
    <source>
        <dbReference type="EMBL" id="MER6615933.1"/>
    </source>
</evidence>
<keyword evidence="5" id="KW-1185">Reference proteome</keyword>
<dbReference type="InterPro" id="IPR041354">
    <property type="entry name" value="4PPT_N"/>
</dbReference>
<proteinExistence type="predicted"/>
<dbReference type="InterPro" id="IPR003542">
    <property type="entry name" value="Enbac_synth_compD-like"/>
</dbReference>
<feature type="domain" description="4'-phosphopantetheinyl transferase" evidence="2">
    <location>
        <begin position="104"/>
        <end position="179"/>
    </location>
</feature>
<name>A0ABV1UYS4_9ACTN</name>
<evidence type="ECO:0000256" key="1">
    <source>
        <dbReference type="ARBA" id="ARBA00022679"/>
    </source>
</evidence>
<dbReference type="Gene3D" id="3.90.470.20">
    <property type="entry name" value="4'-phosphopantetheinyl transferase domain"/>
    <property type="match status" value="1"/>
</dbReference>
<comment type="caution">
    <text evidence="4">The sequence shown here is derived from an EMBL/GenBank/DDBJ whole genome shotgun (WGS) entry which is preliminary data.</text>
</comment>
<dbReference type="SUPFAM" id="SSF56214">
    <property type="entry name" value="4'-phosphopantetheinyl transferase"/>
    <property type="match status" value="1"/>
</dbReference>
<dbReference type="Proteomes" id="UP001445472">
    <property type="component" value="Unassembled WGS sequence"/>
</dbReference>
<organism evidence="4 5">
    <name type="scientific">Streptomyces xantholiticus</name>
    <dbReference type="NCBI Taxonomy" id="68285"/>
    <lineage>
        <taxon>Bacteria</taxon>
        <taxon>Bacillati</taxon>
        <taxon>Actinomycetota</taxon>
        <taxon>Actinomycetes</taxon>
        <taxon>Kitasatosporales</taxon>
        <taxon>Streptomycetaceae</taxon>
        <taxon>Streptomyces</taxon>
    </lineage>
</organism>
<dbReference type="InterPro" id="IPR037143">
    <property type="entry name" value="4-PPantetheinyl_Trfase_dom_sf"/>
</dbReference>
<feature type="domain" description="4'-phosphopantetheinyl transferase N-terminal" evidence="3">
    <location>
        <begin position="30"/>
        <end position="97"/>
    </location>
</feature>
<dbReference type="Pfam" id="PF01648">
    <property type="entry name" value="ACPS"/>
    <property type="match status" value="1"/>
</dbReference>
<evidence type="ECO:0000313" key="5">
    <source>
        <dbReference type="Proteomes" id="UP001445472"/>
    </source>
</evidence>
<protein>
    <submittedName>
        <fullName evidence="4">4'-phosphopantetheinyl transferase superfamily protein</fullName>
    </submittedName>
</protein>
<dbReference type="GO" id="GO:0016740">
    <property type="term" value="F:transferase activity"/>
    <property type="evidence" value="ECO:0007669"/>
    <property type="project" value="UniProtKB-KW"/>
</dbReference>
<keyword evidence="1 4" id="KW-0808">Transferase</keyword>
<sequence>MIGDLLPSWAVAEYARTDATDDATGVLFPEEEDCVARAVPKRRREFTTVRLCARAALRRLGHPPAPLLPGRRGAPCWPDGVIGSMTHCDGYRAAVVARAGDGLSLGIDAEPDGPLPDGVLDVVALPAEQDQLALLGARRPTVHWERLLFSAKESVFKTWYPLTGRELDFHEAQVTVDLESGTFSARLLVPGPVIGGRRLSSFTGRWAVDGGLVMTAIALPAATPD</sequence>
<dbReference type="PANTHER" id="PTHR38096">
    <property type="entry name" value="ENTEROBACTIN SYNTHASE COMPONENT D"/>
    <property type="match status" value="1"/>
</dbReference>
<gene>
    <name evidence="4" type="ORF">ABT276_21730</name>
</gene>
<dbReference type="RefSeq" id="WP_100109674.1">
    <property type="nucleotide sequence ID" value="NZ_JBEPBX010000020.1"/>
</dbReference>
<dbReference type="EMBL" id="JBEPBX010000020">
    <property type="protein sequence ID" value="MER6615933.1"/>
    <property type="molecule type" value="Genomic_DNA"/>
</dbReference>
<dbReference type="PANTHER" id="PTHR38096:SF1">
    <property type="entry name" value="ENTEROBACTIN SYNTHASE COMPONENT D"/>
    <property type="match status" value="1"/>
</dbReference>
<dbReference type="Pfam" id="PF17837">
    <property type="entry name" value="4PPT_N"/>
    <property type="match status" value="1"/>
</dbReference>